<dbReference type="SUPFAM" id="SSF52047">
    <property type="entry name" value="RNI-like"/>
    <property type="match status" value="1"/>
</dbReference>
<keyword evidence="3" id="KW-1185">Reference proteome</keyword>
<proteinExistence type="predicted"/>
<dbReference type="EMBL" id="KV419416">
    <property type="protein sequence ID" value="KZS91347.1"/>
    <property type="molecule type" value="Genomic_DNA"/>
</dbReference>
<name>A0A164SCK6_9AGAM</name>
<reference evidence="2 3" key="1">
    <citation type="journal article" date="2016" name="Mol. Biol. Evol.">
        <title>Comparative Genomics of Early-Diverging Mushroom-Forming Fungi Provides Insights into the Origins of Lignocellulose Decay Capabilities.</title>
        <authorList>
            <person name="Nagy L.G."/>
            <person name="Riley R."/>
            <person name="Tritt A."/>
            <person name="Adam C."/>
            <person name="Daum C."/>
            <person name="Floudas D."/>
            <person name="Sun H."/>
            <person name="Yadav J.S."/>
            <person name="Pangilinan J."/>
            <person name="Larsson K.H."/>
            <person name="Matsuura K."/>
            <person name="Barry K."/>
            <person name="Labutti K."/>
            <person name="Kuo R."/>
            <person name="Ohm R.A."/>
            <person name="Bhattacharya S.S."/>
            <person name="Shirouzu T."/>
            <person name="Yoshinaga Y."/>
            <person name="Martin F.M."/>
            <person name="Grigoriev I.V."/>
            <person name="Hibbett D.S."/>
        </authorList>
    </citation>
    <scope>NUCLEOTIDE SEQUENCE [LARGE SCALE GENOMIC DNA]</scope>
    <source>
        <strain evidence="2 3">HHB9708</strain>
    </source>
</reference>
<organism evidence="2 3">
    <name type="scientific">Sistotremastrum niveocremeum HHB9708</name>
    <dbReference type="NCBI Taxonomy" id="1314777"/>
    <lineage>
        <taxon>Eukaryota</taxon>
        <taxon>Fungi</taxon>
        <taxon>Dikarya</taxon>
        <taxon>Basidiomycota</taxon>
        <taxon>Agaricomycotina</taxon>
        <taxon>Agaricomycetes</taxon>
        <taxon>Sistotremastrales</taxon>
        <taxon>Sistotremastraceae</taxon>
        <taxon>Sertulicium</taxon>
        <taxon>Sertulicium niveocremeum</taxon>
    </lineage>
</organism>
<sequence length="408" mass="45702">MPPVTRSHKSRIPKAPDPEPTLPETLDGQKSKLPPELLRNIVEEVALSIPDARARNHVLYNLLLTSRDLHPEARRILYRDITFVNRTRVAGQIANALHAGAAKYVRSLRVQYFDLQKGRPNNINARTRFCHLPLNRMDGLQSLELWGTWIGDASAIADFLVTSIPVNSLLEFQAVLPIGNPLLRFLQQQNRIQFLSVYGFDIGLRTASLSSRQLMPNLRRFNLLFPSNDVGFQELVEERPITVFHLGSVFDLPTCWSTFAPRLQALDVSTSVIGVPEFQEFIEIFSTTAVNLRVLACFEVTFFSDALTSTLPAGYRALGNLRHLEALSVSFDANSIGQLDVMTIPDVVGPPTQLKSIFVTQQPMGEHDNQVIADELLRDSGSGWTTVPRTGMMKEDWFESSLERLGLA</sequence>
<protein>
    <recommendedName>
        <fullName evidence="4">F-box domain-containing protein</fullName>
    </recommendedName>
</protein>
<dbReference type="Proteomes" id="UP000076722">
    <property type="component" value="Unassembled WGS sequence"/>
</dbReference>
<accession>A0A164SCK6</accession>
<evidence type="ECO:0000313" key="3">
    <source>
        <dbReference type="Proteomes" id="UP000076722"/>
    </source>
</evidence>
<dbReference type="Gene3D" id="3.80.10.10">
    <property type="entry name" value="Ribonuclease Inhibitor"/>
    <property type="match status" value="1"/>
</dbReference>
<feature type="compositionally biased region" description="Basic residues" evidence="1">
    <location>
        <begin position="1"/>
        <end position="12"/>
    </location>
</feature>
<evidence type="ECO:0000256" key="1">
    <source>
        <dbReference type="SAM" id="MobiDB-lite"/>
    </source>
</evidence>
<feature type="region of interest" description="Disordered" evidence="1">
    <location>
        <begin position="1"/>
        <end position="31"/>
    </location>
</feature>
<dbReference type="AlphaFoldDB" id="A0A164SCK6"/>
<gene>
    <name evidence="2" type="ORF">SISNIDRAFT_456958</name>
</gene>
<dbReference type="InterPro" id="IPR032675">
    <property type="entry name" value="LRR_dom_sf"/>
</dbReference>
<evidence type="ECO:0008006" key="4">
    <source>
        <dbReference type="Google" id="ProtNLM"/>
    </source>
</evidence>
<evidence type="ECO:0000313" key="2">
    <source>
        <dbReference type="EMBL" id="KZS91347.1"/>
    </source>
</evidence>